<feature type="transmembrane region" description="Helical" evidence="1">
    <location>
        <begin position="18"/>
        <end position="37"/>
    </location>
</feature>
<dbReference type="AlphaFoldDB" id="A0A486TYW7"/>
<evidence type="ECO:0000256" key="1">
    <source>
        <dbReference type="SAM" id="Phobius"/>
    </source>
</evidence>
<name>A0A486TYW7_KLEPN</name>
<sequence>MSYKYSQRYIFQFFSGKYIAMAIFPLPPLPFFINYLFTYKFK</sequence>
<keyword evidence="1" id="KW-1133">Transmembrane helix</keyword>
<dbReference type="EMBL" id="CAAHDH010000001">
    <property type="protein sequence ID" value="VGM31609.1"/>
    <property type="molecule type" value="Genomic_DNA"/>
</dbReference>
<reference evidence="2" key="1">
    <citation type="submission" date="2019-03" db="EMBL/GenBank/DDBJ databases">
        <authorList>
            <consortium name="Pathogen Informatics"/>
        </authorList>
    </citation>
    <scope>NUCLEOTIDE SEQUENCE</scope>
    <source>
        <strain evidence="2">5012STDY7626362</strain>
    </source>
</reference>
<keyword evidence="1" id="KW-0812">Transmembrane</keyword>
<organism evidence="2">
    <name type="scientific">Klebsiella pneumoniae</name>
    <dbReference type="NCBI Taxonomy" id="573"/>
    <lineage>
        <taxon>Bacteria</taxon>
        <taxon>Pseudomonadati</taxon>
        <taxon>Pseudomonadota</taxon>
        <taxon>Gammaproteobacteria</taxon>
        <taxon>Enterobacterales</taxon>
        <taxon>Enterobacteriaceae</taxon>
        <taxon>Klebsiella/Raoultella group</taxon>
        <taxon>Klebsiella</taxon>
        <taxon>Klebsiella pneumoniae complex</taxon>
    </lineage>
</organism>
<gene>
    <name evidence="2" type="ORF">SAMEA4873563_00285</name>
</gene>
<proteinExistence type="predicted"/>
<accession>A0A486TYW7</accession>
<keyword evidence="1" id="KW-0472">Membrane</keyword>
<evidence type="ECO:0000313" key="2">
    <source>
        <dbReference type="EMBL" id="VGM31609.1"/>
    </source>
</evidence>
<protein>
    <submittedName>
        <fullName evidence="2">Uncharacterized protein</fullName>
    </submittedName>
</protein>